<dbReference type="InterPro" id="IPR052893">
    <property type="entry name" value="TCS_response_regulator"/>
</dbReference>
<accession>A0A5S5BW78</accession>
<dbReference type="PANTHER" id="PTHR44520:SF2">
    <property type="entry name" value="RESPONSE REGULATOR RCP1"/>
    <property type="match status" value="1"/>
</dbReference>
<keyword evidence="4" id="KW-1185">Reference proteome</keyword>
<dbReference type="InterPro" id="IPR011006">
    <property type="entry name" value="CheY-like_superfamily"/>
</dbReference>
<protein>
    <submittedName>
        <fullName evidence="3">Response regulator receiver domain-containing protein</fullName>
    </submittedName>
</protein>
<dbReference type="EMBL" id="VNHU01000012">
    <property type="protein sequence ID" value="TYP70442.1"/>
    <property type="molecule type" value="Genomic_DNA"/>
</dbReference>
<keyword evidence="1" id="KW-0597">Phosphoprotein</keyword>
<evidence type="ECO:0000256" key="1">
    <source>
        <dbReference type="PROSITE-ProRule" id="PRU00169"/>
    </source>
</evidence>
<dbReference type="SMART" id="SM00448">
    <property type="entry name" value="REC"/>
    <property type="match status" value="1"/>
</dbReference>
<dbReference type="Proteomes" id="UP000324376">
    <property type="component" value="Unassembled WGS sequence"/>
</dbReference>
<dbReference type="PROSITE" id="PS50110">
    <property type="entry name" value="RESPONSE_REGULATORY"/>
    <property type="match status" value="1"/>
</dbReference>
<feature type="modified residue" description="4-aspartylphosphate" evidence="1">
    <location>
        <position position="64"/>
    </location>
</feature>
<evidence type="ECO:0000313" key="4">
    <source>
        <dbReference type="Proteomes" id="UP000324376"/>
    </source>
</evidence>
<evidence type="ECO:0000313" key="3">
    <source>
        <dbReference type="EMBL" id="TYP70442.1"/>
    </source>
</evidence>
<gene>
    <name evidence="3" type="ORF">BD809_11234</name>
</gene>
<dbReference type="InterPro" id="IPR001789">
    <property type="entry name" value="Sig_transdc_resp-reg_receiver"/>
</dbReference>
<dbReference type="Pfam" id="PF00072">
    <property type="entry name" value="Response_reg"/>
    <property type="match status" value="1"/>
</dbReference>
<name>A0A5S5BW78_9FLAO</name>
<comment type="caution">
    <text evidence="3">The sequence shown here is derived from an EMBL/GenBank/DDBJ whole genome shotgun (WGS) entry which is preliminary data.</text>
</comment>
<reference evidence="3 4" key="1">
    <citation type="submission" date="2019-07" db="EMBL/GenBank/DDBJ databases">
        <title>Genomic Encyclopedia of Archaeal and Bacterial Type Strains, Phase II (KMG-II): from individual species to whole genera.</title>
        <authorList>
            <person name="Goeker M."/>
        </authorList>
    </citation>
    <scope>NUCLEOTIDE SEQUENCE [LARGE SCALE GENOMIC DNA]</scope>
    <source>
        <strain evidence="3 4">DSM 17527</strain>
    </source>
</reference>
<dbReference type="SUPFAM" id="SSF52172">
    <property type="entry name" value="CheY-like"/>
    <property type="match status" value="1"/>
</dbReference>
<evidence type="ECO:0000259" key="2">
    <source>
        <dbReference type="PROSITE" id="PS50110"/>
    </source>
</evidence>
<proteinExistence type="predicted"/>
<dbReference type="RefSeq" id="WP_148783665.1">
    <property type="nucleotide sequence ID" value="NZ_VNHU01000012.1"/>
</dbReference>
<organism evidence="3 4">
    <name type="scientific">Aquimarina intermedia</name>
    <dbReference type="NCBI Taxonomy" id="350814"/>
    <lineage>
        <taxon>Bacteria</taxon>
        <taxon>Pseudomonadati</taxon>
        <taxon>Bacteroidota</taxon>
        <taxon>Flavobacteriia</taxon>
        <taxon>Flavobacteriales</taxon>
        <taxon>Flavobacteriaceae</taxon>
        <taxon>Aquimarina</taxon>
    </lineage>
</organism>
<dbReference type="OrthoDB" id="673128at2"/>
<dbReference type="GO" id="GO:0000160">
    <property type="term" value="P:phosphorelay signal transduction system"/>
    <property type="evidence" value="ECO:0007669"/>
    <property type="project" value="InterPro"/>
</dbReference>
<sequence length="133" mass="15509">MTNKNLSLCLVDDDIIHQFIIKKLVQQLHQQERLLIFSNGEEAINFIKSVSNGVVKLPDLILLDLNMPIMDGWQFMDEFNSIAPDLKKDIKIYILSSSDNPDDIERAKEYERISDYLIKPINEQQLKELIETF</sequence>
<dbReference type="AlphaFoldDB" id="A0A5S5BW78"/>
<dbReference type="PANTHER" id="PTHR44520">
    <property type="entry name" value="RESPONSE REGULATOR RCP1-RELATED"/>
    <property type="match status" value="1"/>
</dbReference>
<feature type="domain" description="Response regulatory" evidence="2">
    <location>
        <begin position="7"/>
        <end position="133"/>
    </location>
</feature>
<dbReference type="Gene3D" id="3.40.50.2300">
    <property type="match status" value="1"/>
</dbReference>